<keyword evidence="2" id="KW-1064">Adaptive immunity</keyword>
<evidence type="ECO:0000256" key="6">
    <source>
        <dbReference type="SAM" id="Phobius"/>
    </source>
</evidence>
<dbReference type="PROSITE" id="PS50835">
    <property type="entry name" value="IG_LIKE"/>
    <property type="match status" value="1"/>
</dbReference>
<evidence type="ECO:0000256" key="2">
    <source>
        <dbReference type="ARBA" id="ARBA00023130"/>
    </source>
</evidence>
<dbReference type="SMART" id="SM00406">
    <property type="entry name" value="IGv"/>
    <property type="match status" value="1"/>
</dbReference>
<dbReference type="Proteomes" id="UP001152803">
    <property type="component" value="Unassembled WGS sequence"/>
</dbReference>
<dbReference type="InterPro" id="IPR036179">
    <property type="entry name" value="Ig-like_dom_sf"/>
</dbReference>
<reference evidence="8" key="1">
    <citation type="journal article" date="2023" name="Science">
        <title>Genome structures resolve the early diversification of teleost fishes.</title>
        <authorList>
            <person name="Parey E."/>
            <person name="Louis A."/>
            <person name="Montfort J."/>
            <person name="Bouchez O."/>
            <person name="Roques C."/>
            <person name="Iampietro C."/>
            <person name="Lluch J."/>
            <person name="Castinel A."/>
            <person name="Donnadieu C."/>
            <person name="Desvignes T."/>
            <person name="Floi Bucao C."/>
            <person name="Jouanno E."/>
            <person name="Wen M."/>
            <person name="Mejri S."/>
            <person name="Dirks R."/>
            <person name="Jansen H."/>
            <person name="Henkel C."/>
            <person name="Chen W.J."/>
            <person name="Zahm M."/>
            <person name="Cabau C."/>
            <person name="Klopp C."/>
            <person name="Thompson A.W."/>
            <person name="Robinson-Rechavi M."/>
            <person name="Braasch I."/>
            <person name="Lecointre G."/>
            <person name="Bobe J."/>
            <person name="Postlethwait J.H."/>
            <person name="Berthelot C."/>
            <person name="Roest Crollius H."/>
            <person name="Guiguen Y."/>
        </authorList>
    </citation>
    <scope>NUCLEOTIDE SEQUENCE</scope>
    <source>
        <strain evidence="8">Concon-B</strain>
    </source>
</reference>
<keyword evidence="6" id="KW-0472">Membrane</keyword>
<dbReference type="OrthoDB" id="9803478at2759"/>
<gene>
    <name evidence="8" type="ORF">COCON_G00091470</name>
</gene>
<feature type="transmembrane region" description="Helical" evidence="6">
    <location>
        <begin position="6"/>
        <end position="29"/>
    </location>
</feature>
<keyword evidence="1" id="KW-0732">Signal</keyword>
<dbReference type="InterPro" id="IPR007110">
    <property type="entry name" value="Ig-like_dom"/>
</dbReference>
<keyword evidence="5" id="KW-0391">Immunity</keyword>
<dbReference type="InterPro" id="IPR051287">
    <property type="entry name" value="TCR_variable_region"/>
</dbReference>
<dbReference type="SUPFAM" id="SSF48726">
    <property type="entry name" value="Immunoglobulin"/>
    <property type="match status" value="1"/>
</dbReference>
<dbReference type="AlphaFoldDB" id="A0A9Q1I0Q7"/>
<proteinExistence type="predicted"/>
<evidence type="ECO:0000256" key="4">
    <source>
        <dbReference type="ARBA" id="ARBA00023319"/>
    </source>
</evidence>
<evidence type="ECO:0000256" key="3">
    <source>
        <dbReference type="ARBA" id="ARBA00023170"/>
    </source>
</evidence>
<organism evidence="8 9">
    <name type="scientific">Conger conger</name>
    <name type="common">Conger eel</name>
    <name type="synonym">Muraena conger</name>
    <dbReference type="NCBI Taxonomy" id="82655"/>
    <lineage>
        <taxon>Eukaryota</taxon>
        <taxon>Metazoa</taxon>
        <taxon>Chordata</taxon>
        <taxon>Craniata</taxon>
        <taxon>Vertebrata</taxon>
        <taxon>Euteleostomi</taxon>
        <taxon>Actinopterygii</taxon>
        <taxon>Neopterygii</taxon>
        <taxon>Teleostei</taxon>
        <taxon>Anguilliformes</taxon>
        <taxon>Congridae</taxon>
        <taxon>Conger</taxon>
    </lineage>
</organism>
<dbReference type="GO" id="GO:0042101">
    <property type="term" value="C:T cell receptor complex"/>
    <property type="evidence" value="ECO:0007669"/>
    <property type="project" value="UniProtKB-KW"/>
</dbReference>
<keyword evidence="3" id="KW-0675">Receptor</keyword>
<keyword evidence="4" id="KW-0393">Immunoglobulin domain</keyword>
<feature type="non-terminal residue" evidence="8">
    <location>
        <position position="1"/>
    </location>
</feature>
<evidence type="ECO:0000256" key="1">
    <source>
        <dbReference type="ARBA" id="ARBA00022729"/>
    </source>
</evidence>
<dbReference type="InterPro" id="IPR013106">
    <property type="entry name" value="Ig_V-set"/>
</dbReference>
<dbReference type="InterPro" id="IPR013783">
    <property type="entry name" value="Ig-like_fold"/>
</dbReference>
<evidence type="ECO:0000313" key="8">
    <source>
        <dbReference type="EMBL" id="KAJ8274522.1"/>
    </source>
</evidence>
<protein>
    <recommendedName>
        <fullName evidence="7">Ig-like domain-containing protein</fullName>
    </recommendedName>
</protein>
<comment type="caution">
    <text evidence="8">The sequence shown here is derived from an EMBL/GenBank/DDBJ whole genome shotgun (WGS) entry which is preliminary data.</text>
</comment>
<evidence type="ECO:0000313" key="9">
    <source>
        <dbReference type="Proteomes" id="UP001152803"/>
    </source>
</evidence>
<evidence type="ECO:0000256" key="5">
    <source>
        <dbReference type="ARBA" id="ARBA00043266"/>
    </source>
</evidence>
<evidence type="ECO:0000259" key="7">
    <source>
        <dbReference type="PROSITE" id="PS50835"/>
    </source>
</evidence>
<accession>A0A9Q1I0Q7</accession>
<dbReference type="GO" id="GO:0002250">
    <property type="term" value="P:adaptive immune response"/>
    <property type="evidence" value="ECO:0007669"/>
    <property type="project" value="UniProtKB-KW"/>
</dbReference>
<feature type="domain" description="Ig-like" evidence="7">
    <location>
        <begin position="43"/>
        <end position="123"/>
    </location>
</feature>
<dbReference type="Pfam" id="PF07686">
    <property type="entry name" value="V-set"/>
    <property type="match status" value="1"/>
</dbReference>
<keyword evidence="6" id="KW-1133">Transmembrane helix</keyword>
<keyword evidence="5" id="KW-1279">T cell receptor</keyword>
<keyword evidence="9" id="KW-1185">Reference proteome</keyword>
<name>A0A9Q1I0Q7_CONCO</name>
<dbReference type="PANTHER" id="PTHR19367">
    <property type="entry name" value="T-CELL RECEPTOR ALPHA CHAIN V REGION"/>
    <property type="match status" value="1"/>
</dbReference>
<dbReference type="EMBL" id="JAFJMO010000006">
    <property type="protein sequence ID" value="KAJ8274522.1"/>
    <property type="molecule type" value="Genomic_DNA"/>
</dbReference>
<keyword evidence="6" id="KW-0812">Transmembrane</keyword>
<dbReference type="PANTHER" id="PTHR19367:SF18">
    <property type="entry name" value="T CELL RECEPTOR ALPHA VARIABLE 16"/>
    <property type="match status" value="1"/>
</dbReference>
<sequence length="123" mass="13809">MTCSVLAVFTVSHCFFLTAIMVLYCLILFSTMVGFSFQDGITPKTNAVQALESNSVTLSCNYTTSNTGGSLHWYRQYPRSKPEFLILLYRVKDTEEKDGFVVKHNKTNSHVHLEISSAKVTDS</sequence>
<dbReference type="Gene3D" id="2.60.40.10">
    <property type="entry name" value="Immunoglobulins"/>
    <property type="match status" value="1"/>
</dbReference>